<evidence type="ECO:0000313" key="1">
    <source>
        <dbReference type="EMBL" id="GFX95864.1"/>
    </source>
</evidence>
<name>A0A8X6V7E2_TRICX</name>
<keyword evidence="2" id="KW-1185">Reference proteome</keyword>
<reference evidence="1" key="1">
    <citation type="submission" date="2020-08" db="EMBL/GenBank/DDBJ databases">
        <title>Multicomponent nature underlies the extraordinary mechanical properties of spider dragline silk.</title>
        <authorList>
            <person name="Kono N."/>
            <person name="Nakamura H."/>
            <person name="Mori M."/>
            <person name="Yoshida Y."/>
            <person name="Ohtoshi R."/>
            <person name="Malay A.D."/>
            <person name="Moran D.A.P."/>
            <person name="Tomita M."/>
            <person name="Numata K."/>
            <person name="Arakawa K."/>
        </authorList>
    </citation>
    <scope>NUCLEOTIDE SEQUENCE</scope>
</reference>
<evidence type="ECO:0000313" key="2">
    <source>
        <dbReference type="Proteomes" id="UP000887159"/>
    </source>
</evidence>
<dbReference type="AlphaFoldDB" id="A0A8X6V7E2"/>
<accession>A0A8X6V7E2</accession>
<sequence length="75" mass="8317">MPPVWRSQIEAHEIHRAKGLEVCLSLALITIQVKVRISSAKFPEGTVDGVTTYPHLSNLGTELKGRETFSSFLHS</sequence>
<gene>
    <name evidence="1" type="ORF">TNCV_2084441</name>
</gene>
<comment type="caution">
    <text evidence="1">The sequence shown here is derived from an EMBL/GenBank/DDBJ whole genome shotgun (WGS) entry which is preliminary data.</text>
</comment>
<proteinExistence type="predicted"/>
<dbReference type="EMBL" id="BMAU01021189">
    <property type="protein sequence ID" value="GFX95864.1"/>
    <property type="molecule type" value="Genomic_DNA"/>
</dbReference>
<protein>
    <submittedName>
        <fullName evidence="1">Uncharacterized protein</fullName>
    </submittedName>
</protein>
<dbReference type="Proteomes" id="UP000887159">
    <property type="component" value="Unassembled WGS sequence"/>
</dbReference>
<organism evidence="1 2">
    <name type="scientific">Trichonephila clavipes</name>
    <name type="common">Golden silk orbweaver</name>
    <name type="synonym">Nephila clavipes</name>
    <dbReference type="NCBI Taxonomy" id="2585209"/>
    <lineage>
        <taxon>Eukaryota</taxon>
        <taxon>Metazoa</taxon>
        <taxon>Ecdysozoa</taxon>
        <taxon>Arthropoda</taxon>
        <taxon>Chelicerata</taxon>
        <taxon>Arachnida</taxon>
        <taxon>Araneae</taxon>
        <taxon>Araneomorphae</taxon>
        <taxon>Entelegynae</taxon>
        <taxon>Araneoidea</taxon>
        <taxon>Nephilidae</taxon>
        <taxon>Trichonephila</taxon>
    </lineage>
</organism>